<dbReference type="Proteomes" id="UP000027920">
    <property type="component" value="Unassembled WGS sequence"/>
</dbReference>
<evidence type="ECO:0008006" key="3">
    <source>
        <dbReference type="Google" id="ProtNLM"/>
    </source>
</evidence>
<dbReference type="EMBL" id="AMGV01000017">
    <property type="protein sequence ID" value="KEF52495.1"/>
    <property type="molecule type" value="Genomic_DNA"/>
</dbReference>
<sequence>MHQFTAFTYKSVSVPTINEETWQVFVPRQALKYDFLMHAILGLAALHLSVEASDNREEYQQSSLDHQNRGFTGFSEALSNIDETNCHAMFAFAVIAMIFAIASPQDVATSNNKDFDRVILLCDFMQGIATVAVVGWQWIKEGPFAMFLDIDNSIALEDVNAEDEEIINRLHKFNDKFLAVVDPTAHMTIASAITVLEKCIRGGDMMALAWLALCGKHFLALLGQRQRLAQLVFIHWTLLLNRMNRVWWVRETTKLWFNETSSQLVGLGPEWLEAVERIKSKLCLHVAT</sequence>
<dbReference type="Pfam" id="PF11951">
    <property type="entry name" value="Fungal_trans_2"/>
    <property type="match status" value="1"/>
</dbReference>
<dbReference type="InterPro" id="IPR021858">
    <property type="entry name" value="Fun_TF"/>
</dbReference>
<dbReference type="PANTHER" id="PTHR47784:SF5">
    <property type="entry name" value="STEROL UPTAKE CONTROL PROTEIN 2"/>
    <property type="match status" value="1"/>
</dbReference>
<dbReference type="AlphaFoldDB" id="A0A072PA86"/>
<protein>
    <recommendedName>
        <fullName evidence="3">Transcription factor domain-containing protein</fullName>
    </recommendedName>
</protein>
<evidence type="ECO:0000313" key="1">
    <source>
        <dbReference type="EMBL" id="KEF52495.1"/>
    </source>
</evidence>
<dbReference type="InterPro" id="IPR053157">
    <property type="entry name" value="Sterol_Uptake_Regulator"/>
</dbReference>
<reference evidence="1 2" key="1">
    <citation type="submission" date="2013-03" db="EMBL/GenBank/DDBJ databases">
        <title>The Genome Sequence of Exophiala aquamarina CBS 119918.</title>
        <authorList>
            <consortium name="The Broad Institute Genomics Platform"/>
            <person name="Cuomo C."/>
            <person name="de Hoog S."/>
            <person name="Gorbushina A."/>
            <person name="Walker B."/>
            <person name="Young S.K."/>
            <person name="Zeng Q."/>
            <person name="Gargeya S."/>
            <person name="Fitzgerald M."/>
            <person name="Haas B."/>
            <person name="Abouelleil A."/>
            <person name="Allen A.W."/>
            <person name="Alvarado L."/>
            <person name="Arachchi H.M."/>
            <person name="Berlin A.M."/>
            <person name="Chapman S.B."/>
            <person name="Gainer-Dewar J."/>
            <person name="Goldberg J."/>
            <person name="Griggs A."/>
            <person name="Gujja S."/>
            <person name="Hansen M."/>
            <person name="Howarth C."/>
            <person name="Imamovic A."/>
            <person name="Ireland A."/>
            <person name="Larimer J."/>
            <person name="McCowan C."/>
            <person name="Murphy C."/>
            <person name="Pearson M."/>
            <person name="Poon T.W."/>
            <person name="Priest M."/>
            <person name="Roberts A."/>
            <person name="Saif S."/>
            <person name="Shea T."/>
            <person name="Sisk P."/>
            <person name="Sykes S."/>
            <person name="Wortman J."/>
            <person name="Nusbaum C."/>
            <person name="Birren B."/>
        </authorList>
    </citation>
    <scope>NUCLEOTIDE SEQUENCE [LARGE SCALE GENOMIC DNA]</scope>
    <source>
        <strain evidence="1 2">CBS 119918</strain>
    </source>
</reference>
<keyword evidence="2" id="KW-1185">Reference proteome</keyword>
<comment type="caution">
    <text evidence="1">The sequence shown here is derived from an EMBL/GenBank/DDBJ whole genome shotgun (WGS) entry which is preliminary data.</text>
</comment>
<dbReference type="RefSeq" id="XP_013255085.1">
    <property type="nucleotide sequence ID" value="XM_013399631.1"/>
</dbReference>
<dbReference type="HOGENOM" id="CLU_024934_0_3_1"/>
<dbReference type="GeneID" id="25286236"/>
<proteinExistence type="predicted"/>
<name>A0A072PA86_9EURO</name>
<gene>
    <name evidence="1" type="ORF">A1O9_11337</name>
</gene>
<dbReference type="OrthoDB" id="5295362at2759"/>
<dbReference type="STRING" id="1182545.A0A072PA86"/>
<evidence type="ECO:0000313" key="2">
    <source>
        <dbReference type="Proteomes" id="UP000027920"/>
    </source>
</evidence>
<accession>A0A072PA86</accession>
<dbReference type="PANTHER" id="PTHR47784">
    <property type="entry name" value="STEROL UPTAKE CONTROL PROTEIN 2"/>
    <property type="match status" value="1"/>
</dbReference>
<dbReference type="VEuPathDB" id="FungiDB:A1O9_11337"/>
<dbReference type="GO" id="GO:0001228">
    <property type="term" value="F:DNA-binding transcription activator activity, RNA polymerase II-specific"/>
    <property type="evidence" value="ECO:0007669"/>
    <property type="project" value="TreeGrafter"/>
</dbReference>
<organism evidence="1 2">
    <name type="scientific">Exophiala aquamarina CBS 119918</name>
    <dbReference type="NCBI Taxonomy" id="1182545"/>
    <lineage>
        <taxon>Eukaryota</taxon>
        <taxon>Fungi</taxon>
        <taxon>Dikarya</taxon>
        <taxon>Ascomycota</taxon>
        <taxon>Pezizomycotina</taxon>
        <taxon>Eurotiomycetes</taxon>
        <taxon>Chaetothyriomycetidae</taxon>
        <taxon>Chaetothyriales</taxon>
        <taxon>Herpotrichiellaceae</taxon>
        <taxon>Exophiala</taxon>
    </lineage>
</organism>